<reference evidence="2" key="1">
    <citation type="submission" date="2018-05" db="EMBL/GenBank/DDBJ databases">
        <authorList>
            <person name="Nie L."/>
        </authorList>
    </citation>
    <scope>NUCLEOTIDE SEQUENCE [LARGE SCALE GENOMIC DNA]</scope>
    <source>
        <strain evidence="2">NL</strain>
    </source>
</reference>
<dbReference type="AlphaFoldDB" id="A0A328BRZ9"/>
<dbReference type="OrthoDB" id="882485at2"/>
<dbReference type="Proteomes" id="UP000248553">
    <property type="component" value="Unassembled WGS sequence"/>
</dbReference>
<dbReference type="EMBL" id="QHKM01000001">
    <property type="protein sequence ID" value="RAK69823.1"/>
    <property type="molecule type" value="Genomic_DNA"/>
</dbReference>
<accession>A0A328BRZ9</accession>
<name>A0A328BRZ9_9BACT</name>
<sequence length="140" mass="16272">MRLQDLYNRSEQVYCSIHHDPVDRWLYAAWEGFVPTDDAERGAEAYLSSLRHFPSPCLLNDNSRQSGPWFDSTAWLEHIWAPTATQLGLRYVAHVTPPYLLAATADVAARRPFGEQFELQIFDDLDQARHWLRSQQLTLR</sequence>
<dbReference type="RefSeq" id="WP_111476559.1">
    <property type="nucleotide sequence ID" value="NZ_QHKM01000001.1"/>
</dbReference>
<protein>
    <recommendedName>
        <fullName evidence="3">STAS/SEC14 domain-containing protein</fullName>
    </recommendedName>
</protein>
<evidence type="ECO:0000313" key="1">
    <source>
        <dbReference type="EMBL" id="RAK69823.1"/>
    </source>
</evidence>
<proteinExistence type="predicted"/>
<keyword evidence="2" id="KW-1185">Reference proteome</keyword>
<comment type="caution">
    <text evidence="1">The sequence shown here is derived from an EMBL/GenBank/DDBJ whole genome shotgun (WGS) entry which is preliminary data.</text>
</comment>
<gene>
    <name evidence="1" type="ORF">DLM85_02925</name>
</gene>
<evidence type="ECO:0008006" key="3">
    <source>
        <dbReference type="Google" id="ProtNLM"/>
    </source>
</evidence>
<evidence type="ECO:0000313" key="2">
    <source>
        <dbReference type="Proteomes" id="UP000248553"/>
    </source>
</evidence>
<dbReference type="InterPro" id="IPR036513">
    <property type="entry name" value="STAS_dom_sf"/>
</dbReference>
<organism evidence="1 2">
    <name type="scientific">Hymenobacter edaphi</name>
    <dbReference type="NCBI Taxonomy" id="2211146"/>
    <lineage>
        <taxon>Bacteria</taxon>
        <taxon>Pseudomonadati</taxon>
        <taxon>Bacteroidota</taxon>
        <taxon>Cytophagia</taxon>
        <taxon>Cytophagales</taxon>
        <taxon>Hymenobacteraceae</taxon>
        <taxon>Hymenobacter</taxon>
    </lineage>
</organism>
<dbReference type="SUPFAM" id="SSF52091">
    <property type="entry name" value="SpoIIaa-like"/>
    <property type="match status" value="1"/>
</dbReference>